<sequence length="59" mass="6953">MYKEDVLNYYGTLVKLAEVLKISPSAISQWKEIIPERQAYRLQHISNNALIVNTELYKR</sequence>
<dbReference type="Gene3D" id="1.10.260.40">
    <property type="entry name" value="lambda repressor-like DNA-binding domains"/>
    <property type="match status" value="1"/>
</dbReference>
<accession>A0A425B3X5</accession>
<dbReference type="SUPFAM" id="SSF47413">
    <property type="entry name" value="lambda repressor-like DNA-binding domains"/>
    <property type="match status" value="1"/>
</dbReference>
<dbReference type="Pfam" id="PF14549">
    <property type="entry name" value="P22_Cro"/>
    <property type="match status" value="1"/>
</dbReference>
<evidence type="ECO:0008006" key="3">
    <source>
        <dbReference type="Google" id="ProtNLM"/>
    </source>
</evidence>
<dbReference type="InterPro" id="IPR010982">
    <property type="entry name" value="Lambda_DNA-bd_dom_sf"/>
</dbReference>
<evidence type="ECO:0000313" key="2">
    <source>
        <dbReference type="Proteomes" id="UP000283666"/>
    </source>
</evidence>
<comment type="caution">
    <text evidence="1">The sequence shown here is derived from an EMBL/GenBank/DDBJ whole genome shotgun (WGS) entry which is preliminary data.</text>
</comment>
<dbReference type="RefSeq" id="WP_002244220.1">
    <property type="nucleotide sequence ID" value="NZ_CP015886.1"/>
</dbReference>
<dbReference type="Proteomes" id="UP000283666">
    <property type="component" value="Unassembled WGS sequence"/>
</dbReference>
<dbReference type="AlphaFoldDB" id="A0A425B3X5"/>
<name>A0A425B3X5_NEIME</name>
<proteinExistence type="predicted"/>
<reference evidence="1 2" key="1">
    <citation type="submission" date="2017-09" db="EMBL/GenBank/DDBJ databases">
        <title>Phenotypic and genotypic characterization of Colombian isolates of Neisseria meningitidis recovered from invasive disease.</title>
        <authorList>
            <person name="Duarte C."/>
            <person name="Gabastou J.M."/>
            <person name="Moreno J."/>
        </authorList>
    </citation>
    <scope>NUCLEOTIDE SEQUENCE [LARGE SCALE GENOMIC DNA]</scope>
    <source>
        <strain evidence="1 2">INS-Nm1012</strain>
    </source>
</reference>
<evidence type="ECO:0000313" key="1">
    <source>
        <dbReference type="EMBL" id="RQK79888.1"/>
    </source>
</evidence>
<dbReference type="GO" id="GO:0003677">
    <property type="term" value="F:DNA binding"/>
    <property type="evidence" value="ECO:0007669"/>
    <property type="project" value="InterPro"/>
</dbReference>
<organism evidence="1 2">
    <name type="scientific">Neisseria meningitidis</name>
    <dbReference type="NCBI Taxonomy" id="487"/>
    <lineage>
        <taxon>Bacteria</taxon>
        <taxon>Pseudomonadati</taxon>
        <taxon>Pseudomonadota</taxon>
        <taxon>Betaproteobacteria</taxon>
        <taxon>Neisseriales</taxon>
        <taxon>Neisseriaceae</taxon>
        <taxon>Neisseria</taxon>
    </lineage>
</organism>
<dbReference type="EMBL" id="NWZY01000007">
    <property type="protein sequence ID" value="RQK79888.1"/>
    <property type="molecule type" value="Genomic_DNA"/>
</dbReference>
<protein>
    <recommendedName>
        <fullName evidence="3">DNA-binding protein</fullName>
    </recommendedName>
</protein>
<gene>
    <name evidence="1" type="ORF">COH52_03835</name>
</gene>